<dbReference type="RefSeq" id="XP_030985917.1">
    <property type="nucleotide sequence ID" value="XM_031122373.1"/>
</dbReference>
<dbReference type="AlphaFoldDB" id="A0A6P8BFK2"/>
<dbReference type="GeneID" id="41957285"/>
<keyword evidence="1" id="KW-1185">Reference proteome</keyword>
<dbReference type="Proteomes" id="UP000515153">
    <property type="component" value="Unplaced"/>
</dbReference>
<accession>A0A6P8BFK2</accession>
<evidence type="ECO:0000313" key="1">
    <source>
        <dbReference type="Proteomes" id="UP000515153"/>
    </source>
</evidence>
<evidence type="ECO:0000313" key="2">
    <source>
        <dbReference type="RefSeq" id="XP_030985917.1"/>
    </source>
</evidence>
<reference evidence="2" key="3">
    <citation type="submission" date="2025-08" db="UniProtKB">
        <authorList>
            <consortium name="RefSeq"/>
        </authorList>
    </citation>
    <scope>IDENTIFICATION</scope>
    <source>
        <strain evidence="2">NI907</strain>
    </source>
</reference>
<organism evidence="1 2">
    <name type="scientific">Pyricularia grisea</name>
    <name type="common">Crabgrass-specific blast fungus</name>
    <name type="synonym">Magnaporthe grisea</name>
    <dbReference type="NCBI Taxonomy" id="148305"/>
    <lineage>
        <taxon>Eukaryota</taxon>
        <taxon>Fungi</taxon>
        <taxon>Dikarya</taxon>
        <taxon>Ascomycota</taxon>
        <taxon>Pezizomycotina</taxon>
        <taxon>Sordariomycetes</taxon>
        <taxon>Sordariomycetidae</taxon>
        <taxon>Magnaporthales</taxon>
        <taxon>Pyriculariaceae</taxon>
        <taxon>Pyricularia</taxon>
    </lineage>
</organism>
<sequence>MLTIRALPSLPDQAGCLVRQPSWSRTHQEGLGWKYSRILCIEDTESRLL</sequence>
<protein>
    <submittedName>
        <fullName evidence="2">Uncharacterized protein</fullName>
    </submittedName>
</protein>
<gene>
    <name evidence="2" type="ORF">PgNI_02306</name>
</gene>
<dbReference type="KEGG" id="pgri:PgNI_02306"/>
<reference evidence="2" key="2">
    <citation type="submission" date="2019-10" db="EMBL/GenBank/DDBJ databases">
        <authorList>
            <consortium name="NCBI Genome Project"/>
        </authorList>
    </citation>
    <scope>NUCLEOTIDE SEQUENCE</scope>
    <source>
        <strain evidence="2">NI907</strain>
    </source>
</reference>
<proteinExistence type="predicted"/>
<reference evidence="2" key="1">
    <citation type="journal article" date="2019" name="Mol. Biol. Evol.">
        <title>Blast fungal genomes show frequent chromosomal changes, gene gains and losses, and effector gene turnover.</title>
        <authorList>
            <person name="Gomez Luciano L.B."/>
            <person name="Jason Tsai I."/>
            <person name="Chuma I."/>
            <person name="Tosa Y."/>
            <person name="Chen Y.H."/>
            <person name="Li J.Y."/>
            <person name="Li M.Y."/>
            <person name="Jade Lu M.Y."/>
            <person name="Nakayashiki H."/>
            <person name="Li W.H."/>
        </authorList>
    </citation>
    <scope>NUCLEOTIDE SEQUENCE</scope>
    <source>
        <strain evidence="2">NI907</strain>
    </source>
</reference>
<name>A0A6P8BFK2_PYRGI</name>